<gene>
    <name evidence="2" type="ORF">EA26_08205</name>
</gene>
<dbReference type="AlphaFoldDB" id="A0A099LST5"/>
<dbReference type="STRING" id="29495.EA26_08205"/>
<dbReference type="Proteomes" id="UP000029994">
    <property type="component" value="Unassembled WGS sequence"/>
</dbReference>
<keyword evidence="3" id="KW-1185">Reference proteome</keyword>
<evidence type="ECO:0000313" key="3">
    <source>
        <dbReference type="Proteomes" id="UP000029994"/>
    </source>
</evidence>
<dbReference type="InterPro" id="IPR025948">
    <property type="entry name" value="HTH-like_dom"/>
</dbReference>
<reference evidence="2 3" key="1">
    <citation type="submission" date="2014-04" db="EMBL/GenBank/DDBJ databases">
        <title>Genome sequencing of Vibrio navarrensis strains.</title>
        <authorList>
            <person name="Gladney L.M."/>
            <person name="Katz L.S."/>
            <person name="Marino-Ramirez L."/>
            <person name="Jordan I.K."/>
        </authorList>
    </citation>
    <scope>NUCLEOTIDE SEQUENCE [LARGE SCALE GENOMIC DNA]</scope>
    <source>
        <strain evidence="2 3">ATCC 51183</strain>
    </source>
</reference>
<dbReference type="Pfam" id="PF13276">
    <property type="entry name" value="HTH_21"/>
    <property type="match status" value="1"/>
</dbReference>
<protein>
    <recommendedName>
        <fullName evidence="1">HTH-like domain-containing protein</fullName>
    </recommendedName>
</protein>
<evidence type="ECO:0000313" key="2">
    <source>
        <dbReference type="EMBL" id="KGK11293.1"/>
    </source>
</evidence>
<evidence type="ECO:0000259" key="1">
    <source>
        <dbReference type="Pfam" id="PF13276"/>
    </source>
</evidence>
<comment type="caution">
    <text evidence="2">The sequence shown here is derived from an EMBL/GenBank/DDBJ whole genome shotgun (WGS) entry which is preliminary data.</text>
</comment>
<feature type="domain" description="HTH-like" evidence="1">
    <location>
        <begin position="29"/>
        <end position="62"/>
    </location>
</feature>
<name>A0A099LST5_9VIBR</name>
<organism evidence="2 3">
    <name type="scientific">Vibrio navarrensis</name>
    <dbReference type="NCBI Taxonomy" id="29495"/>
    <lineage>
        <taxon>Bacteria</taxon>
        <taxon>Pseudomonadati</taxon>
        <taxon>Pseudomonadota</taxon>
        <taxon>Gammaproteobacteria</taxon>
        <taxon>Vibrionales</taxon>
        <taxon>Vibrionaceae</taxon>
        <taxon>Vibrio</taxon>
    </lineage>
</organism>
<dbReference type="EMBL" id="JMCG01000001">
    <property type="protein sequence ID" value="KGK11293.1"/>
    <property type="molecule type" value="Genomic_DNA"/>
</dbReference>
<accession>A0A099LST5</accession>
<sequence length="66" mass="7532">MATILKNTDIARSTAYYQPIGLSAEEITLRRMIDEIHLQYPFMGSRRIRTELAKKGHSVNRNVSAP</sequence>
<dbReference type="eggNOG" id="COG2801">
    <property type="taxonomic scope" value="Bacteria"/>
</dbReference>
<proteinExistence type="predicted"/>